<reference evidence="4 5" key="1">
    <citation type="submission" date="2019-11" db="EMBL/GenBank/DDBJ databases">
        <title>Whole genome sequence of Oryza granulata.</title>
        <authorList>
            <person name="Li W."/>
        </authorList>
    </citation>
    <scope>NUCLEOTIDE SEQUENCE [LARGE SCALE GENOMIC DNA]</scope>
    <source>
        <strain evidence="5">cv. Menghai</strain>
        <tissue evidence="4">Leaf</tissue>
    </source>
</reference>
<proteinExistence type="inferred from homology"/>
<dbReference type="GO" id="GO:0016567">
    <property type="term" value="P:protein ubiquitination"/>
    <property type="evidence" value="ECO:0007669"/>
    <property type="project" value="UniProtKB-UniPathway"/>
</dbReference>
<evidence type="ECO:0000313" key="4">
    <source>
        <dbReference type="EMBL" id="KAF0896829.1"/>
    </source>
</evidence>
<keyword evidence="1" id="KW-0833">Ubl conjugation pathway</keyword>
<keyword evidence="5" id="KW-1185">Reference proteome</keyword>
<name>A0A6G1C9H2_9ORYZ</name>
<evidence type="ECO:0000259" key="3">
    <source>
        <dbReference type="PROSITE" id="PS51649"/>
    </source>
</evidence>
<evidence type="ECO:0000256" key="2">
    <source>
        <dbReference type="PROSITE-ProRule" id="PRU00982"/>
    </source>
</evidence>
<comment type="similarity">
    <text evidence="2">Belongs to the NPH3 family.</text>
</comment>
<organism evidence="4 5">
    <name type="scientific">Oryza meyeriana var. granulata</name>
    <dbReference type="NCBI Taxonomy" id="110450"/>
    <lineage>
        <taxon>Eukaryota</taxon>
        <taxon>Viridiplantae</taxon>
        <taxon>Streptophyta</taxon>
        <taxon>Embryophyta</taxon>
        <taxon>Tracheophyta</taxon>
        <taxon>Spermatophyta</taxon>
        <taxon>Magnoliopsida</taxon>
        <taxon>Liliopsida</taxon>
        <taxon>Poales</taxon>
        <taxon>Poaceae</taxon>
        <taxon>BOP clade</taxon>
        <taxon>Oryzoideae</taxon>
        <taxon>Oryzeae</taxon>
        <taxon>Oryzinae</taxon>
        <taxon>Oryza</taxon>
        <taxon>Oryza meyeriana</taxon>
    </lineage>
</organism>
<dbReference type="EMBL" id="SPHZ02000010">
    <property type="protein sequence ID" value="KAF0896829.1"/>
    <property type="molecule type" value="Genomic_DNA"/>
</dbReference>
<sequence>MGRVWGFQVGGRRRRMWMWMSRTGLSIQSPTCGLRDGWVPVFGDALGVKRVSEVTRSGATRDTTSSASQGVARALLAKGTDQGIISRFLFYYLKCRVAGTSADDKKAMLEATIAVMASLDRSLVSCKGLFGVLHISSPLKLATSWHDSLVAMIGGKLDHATLDNLLVPALAGMTSSLYNVTLVLRFLDAFRHAGCAPKWPQR</sequence>
<dbReference type="UniPathway" id="UPA00143"/>
<gene>
    <name evidence="4" type="ORF">E2562_028126</name>
</gene>
<protein>
    <recommendedName>
        <fullName evidence="3">NPH3 domain-containing protein</fullName>
    </recommendedName>
</protein>
<dbReference type="AlphaFoldDB" id="A0A6G1C9H2"/>
<dbReference type="PANTHER" id="PTHR32370">
    <property type="entry name" value="OS12G0117600 PROTEIN"/>
    <property type="match status" value="1"/>
</dbReference>
<evidence type="ECO:0000313" key="5">
    <source>
        <dbReference type="Proteomes" id="UP000479710"/>
    </source>
</evidence>
<dbReference type="InterPro" id="IPR027356">
    <property type="entry name" value="NPH3_dom"/>
</dbReference>
<dbReference type="Pfam" id="PF03000">
    <property type="entry name" value="NPH3"/>
    <property type="match status" value="1"/>
</dbReference>
<accession>A0A6G1C9H2</accession>
<dbReference type="Proteomes" id="UP000479710">
    <property type="component" value="Unassembled WGS sequence"/>
</dbReference>
<evidence type="ECO:0000256" key="1">
    <source>
        <dbReference type="ARBA" id="ARBA00022786"/>
    </source>
</evidence>
<comment type="caution">
    <text evidence="4">The sequence shown here is derived from an EMBL/GenBank/DDBJ whole genome shotgun (WGS) entry which is preliminary data.</text>
</comment>
<dbReference type="PROSITE" id="PS51649">
    <property type="entry name" value="NPH3"/>
    <property type="match status" value="1"/>
</dbReference>
<feature type="domain" description="NPH3" evidence="3">
    <location>
        <begin position="53"/>
        <end position="202"/>
    </location>
</feature>
<dbReference type="InterPro" id="IPR043454">
    <property type="entry name" value="NPH3/RPT2-like"/>
</dbReference>